<accession>A0A2S0VXI1</accession>
<dbReference type="Proteomes" id="UP000244441">
    <property type="component" value="Chromosome"/>
</dbReference>
<dbReference type="PANTHER" id="PTHR30537:SF5">
    <property type="entry name" value="HTH-TYPE TRANSCRIPTIONAL ACTIVATOR TTDR-RELATED"/>
    <property type="match status" value="1"/>
</dbReference>
<dbReference type="InterPro" id="IPR058163">
    <property type="entry name" value="LysR-type_TF_proteobact-type"/>
</dbReference>
<dbReference type="OrthoDB" id="9786526at2"/>
<evidence type="ECO:0000256" key="3">
    <source>
        <dbReference type="ARBA" id="ARBA00023125"/>
    </source>
</evidence>
<keyword evidence="7" id="KW-1185">Reference proteome</keyword>
<dbReference type="PROSITE" id="PS50931">
    <property type="entry name" value="HTH_LYSR"/>
    <property type="match status" value="1"/>
</dbReference>
<proteinExistence type="inferred from homology"/>
<feature type="domain" description="HTH lysR-type" evidence="5">
    <location>
        <begin position="1"/>
        <end position="61"/>
    </location>
</feature>
<comment type="similarity">
    <text evidence="1">Belongs to the LysR transcriptional regulatory family.</text>
</comment>
<evidence type="ECO:0000259" key="5">
    <source>
        <dbReference type="PROSITE" id="PS50931"/>
    </source>
</evidence>
<dbReference type="AlphaFoldDB" id="A0A2S0VXI1"/>
<protein>
    <submittedName>
        <fullName evidence="6">LysR family transcriptional regulator</fullName>
    </submittedName>
</protein>
<dbReference type="InterPro" id="IPR036388">
    <property type="entry name" value="WH-like_DNA-bd_sf"/>
</dbReference>
<evidence type="ECO:0000313" key="7">
    <source>
        <dbReference type="Proteomes" id="UP000244441"/>
    </source>
</evidence>
<dbReference type="CDD" id="cd08422">
    <property type="entry name" value="PBP2_CrgA_like"/>
    <property type="match status" value="1"/>
</dbReference>
<dbReference type="Gene3D" id="1.10.10.10">
    <property type="entry name" value="Winged helix-like DNA-binding domain superfamily/Winged helix DNA-binding domain"/>
    <property type="match status" value="1"/>
</dbReference>
<evidence type="ECO:0000256" key="1">
    <source>
        <dbReference type="ARBA" id="ARBA00009437"/>
    </source>
</evidence>
<keyword evidence="3" id="KW-0238">DNA-binding</keyword>
<name>A0A2S0VXI1_9ALTE</name>
<evidence type="ECO:0000256" key="4">
    <source>
        <dbReference type="ARBA" id="ARBA00023163"/>
    </source>
</evidence>
<dbReference type="GO" id="GO:0003700">
    <property type="term" value="F:DNA-binding transcription factor activity"/>
    <property type="evidence" value="ECO:0007669"/>
    <property type="project" value="InterPro"/>
</dbReference>
<dbReference type="Pfam" id="PF00126">
    <property type="entry name" value="HTH_1"/>
    <property type="match status" value="1"/>
</dbReference>
<dbReference type="SUPFAM" id="SSF46785">
    <property type="entry name" value="Winged helix' DNA-binding domain"/>
    <property type="match status" value="1"/>
</dbReference>
<evidence type="ECO:0000313" key="6">
    <source>
        <dbReference type="EMBL" id="AWB68882.1"/>
    </source>
</evidence>
<dbReference type="GO" id="GO:0003677">
    <property type="term" value="F:DNA binding"/>
    <property type="evidence" value="ECO:0007669"/>
    <property type="project" value="UniProtKB-KW"/>
</dbReference>
<gene>
    <name evidence="6" type="ORF">C2869_02130</name>
</gene>
<dbReference type="EMBL" id="CP026604">
    <property type="protein sequence ID" value="AWB68882.1"/>
    <property type="molecule type" value="Genomic_DNA"/>
</dbReference>
<dbReference type="KEGG" id="cate:C2869_02130"/>
<dbReference type="InterPro" id="IPR005119">
    <property type="entry name" value="LysR_subst-bd"/>
</dbReference>
<dbReference type="Gene3D" id="3.40.190.290">
    <property type="match status" value="1"/>
</dbReference>
<reference evidence="6 7" key="1">
    <citation type="submission" date="2018-01" db="EMBL/GenBank/DDBJ databases">
        <title>Genome sequence of a Cantenovulum-like bacteria.</title>
        <authorList>
            <person name="Tan W.R."/>
            <person name="Lau N.-S."/>
            <person name="Go F."/>
            <person name="Amirul A.-A.A."/>
        </authorList>
    </citation>
    <scope>NUCLEOTIDE SEQUENCE [LARGE SCALE GENOMIC DNA]</scope>
    <source>
        <strain evidence="6 7">CCB-QB4</strain>
    </source>
</reference>
<keyword evidence="4" id="KW-0804">Transcription</keyword>
<dbReference type="Pfam" id="PF03466">
    <property type="entry name" value="LysR_substrate"/>
    <property type="match status" value="1"/>
</dbReference>
<dbReference type="SUPFAM" id="SSF53850">
    <property type="entry name" value="Periplasmic binding protein-like II"/>
    <property type="match status" value="1"/>
</dbReference>
<evidence type="ECO:0000256" key="2">
    <source>
        <dbReference type="ARBA" id="ARBA00023015"/>
    </source>
</evidence>
<dbReference type="FunFam" id="1.10.10.10:FF:000001">
    <property type="entry name" value="LysR family transcriptional regulator"/>
    <property type="match status" value="1"/>
</dbReference>
<dbReference type="InterPro" id="IPR036390">
    <property type="entry name" value="WH_DNA-bd_sf"/>
</dbReference>
<dbReference type="InterPro" id="IPR000847">
    <property type="entry name" value="LysR_HTH_N"/>
</dbReference>
<organism evidence="6 7">
    <name type="scientific">Saccharobesus litoralis</name>
    <dbReference type="NCBI Taxonomy" id="2172099"/>
    <lineage>
        <taxon>Bacteria</taxon>
        <taxon>Pseudomonadati</taxon>
        <taxon>Pseudomonadota</taxon>
        <taxon>Gammaproteobacteria</taxon>
        <taxon>Alteromonadales</taxon>
        <taxon>Alteromonadaceae</taxon>
        <taxon>Saccharobesus</taxon>
    </lineage>
</organism>
<keyword evidence="2" id="KW-0805">Transcription regulation</keyword>
<dbReference type="PANTHER" id="PTHR30537">
    <property type="entry name" value="HTH-TYPE TRANSCRIPTIONAL REGULATOR"/>
    <property type="match status" value="1"/>
</dbReference>
<sequence length="298" mass="33364">MNNALFDGFVIFRQVIESGGFSAAADTLGHSTSYISKEINKLEERLGVRLLNRTTRSVGLTPEGKDFYQQCVQIVQDAEHAVARLNSHNVKPKGNLKISCPTSLGINVLQPILSEYRQQYPDVTLELDVNDRKVDVVQDGYDLAIRATNQLDESSLICRKIMSSQALTVTSQAYIDKFGKPQSPQELADHQTICYSNLKNTTRWFYYDTNGDKISVDVKPAMLSNSAAMELAMVIDGHGICRMPAFNMQEELNSGLLVTLFDELPKPNIDVYVVYPSRKHLSPKIRCFIDLLVARIAN</sequence>